<keyword evidence="2" id="KW-1185">Reference proteome</keyword>
<protein>
    <submittedName>
        <fullName evidence="1">Uncharacterized protein</fullName>
    </submittedName>
</protein>
<proteinExistence type="predicted"/>
<dbReference type="EMBL" id="LGRX02000235">
    <property type="protein sequence ID" value="KAK3289093.1"/>
    <property type="molecule type" value="Genomic_DNA"/>
</dbReference>
<sequence>MRRITAADEALCVVLEHCHRRVLLSRPRGPSGEPGHGCSHEEGDGHEEAYLRVAQLLSQALRMELAPPSTHRAYDFETLTYATTRTHGRFVPWTPAPSDMRVTDEEDLAQVAWYTDRAGFCNAARQLLLRASITANLHTLHLKNVPLHNRSVKSLVRHLHACPNLTVFIVDEAKVYGLFDNASTDAPVWSRVRGLPAMRTFVASYSKHVAWVEHRILKHATFMTTLCLIKTDLMGAWAEDAELPNSLRVVHMHDVRADAHFWTALARTTALGDCRMYRCLDYLSYHELFDVVLPAWQSSPRDNLRCVMVEMAVSYLRNANLRYRIGQQDRFLNTYTCGMFISAFGQTRARDCILFDLQLCVDGRPRGEIVKLNRDYELSPNIVTSQATNDVLHRLRRANEALDACESRAA</sequence>
<reference evidence="1 2" key="1">
    <citation type="journal article" date="2015" name="Genome Biol. Evol.">
        <title>Comparative Genomics of a Bacterivorous Green Alga Reveals Evolutionary Causalities and Consequences of Phago-Mixotrophic Mode of Nutrition.</title>
        <authorList>
            <person name="Burns J.A."/>
            <person name="Paasch A."/>
            <person name="Narechania A."/>
            <person name="Kim E."/>
        </authorList>
    </citation>
    <scope>NUCLEOTIDE SEQUENCE [LARGE SCALE GENOMIC DNA]</scope>
    <source>
        <strain evidence="1 2">PLY_AMNH</strain>
    </source>
</reference>
<name>A0AAE0H391_9CHLO</name>
<evidence type="ECO:0000313" key="2">
    <source>
        <dbReference type="Proteomes" id="UP001190700"/>
    </source>
</evidence>
<evidence type="ECO:0000313" key="1">
    <source>
        <dbReference type="EMBL" id="KAK3289093.1"/>
    </source>
</evidence>
<organism evidence="1 2">
    <name type="scientific">Cymbomonas tetramitiformis</name>
    <dbReference type="NCBI Taxonomy" id="36881"/>
    <lineage>
        <taxon>Eukaryota</taxon>
        <taxon>Viridiplantae</taxon>
        <taxon>Chlorophyta</taxon>
        <taxon>Pyramimonadophyceae</taxon>
        <taxon>Pyramimonadales</taxon>
        <taxon>Pyramimonadaceae</taxon>
        <taxon>Cymbomonas</taxon>
    </lineage>
</organism>
<dbReference type="Proteomes" id="UP001190700">
    <property type="component" value="Unassembled WGS sequence"/>
</dbReference>
<accession>A0AAE0H391</accession>
<gene>
    <name evidence="1" type="ORF">CYMTET_3449</name>
</gene>
<comment type="caution">
    <text evidence="1">The sequence shown here is derived from an EMBL/GenBank/DDBJ whole genome shotgun (WGS) entry which is preliminary data.</text>
</comment>
<dbReference type="AlphaFoldDB" id="A0AAE0H391"/>